<name>A0ABY8UHI7_TETOB</name>
<dbReference type="PANTHER" id="PTHR33594">
    <property type="entry name" value="SUPERFAMILY HYDROLASE, PUTATIVE (AFU_ORTHOLOGUE AFUA_1G03035)-RELATED"/>
    <property type="match status" value="1"/>
</dbReference>
<gene>
    <name evidence="2" type="ORF">OEZ85_005171</name>
</gene>
<dbReference type="Pfam" id="PF01966">
    <property type="entry name" value="HD"/>
    <property type="match status" value="1"/>
</dbReference>
<dbReference type="EMBL" id="CP126219">
    <property type="protein sequence ID" value="WIA20815.1"/>
    <property type="molecule type" value="Genomic_DNA"/>
</dbReference>
<dbReference type="SMART" id="SM00471">
    <property type="entry name" value="HDc"/>
    <property type="match status" value="1"/>
</dbReference>
<reference evidence="2 3" key="1">
    <citation type="submission" date="2023-05" db="EMBL/GenBank/DDBJ databases">
        <title>A 100% complete, gapless, phased diploid assembly of the Scenedesmus obliquus UTEX 3031 genome.</title>
        <authorList>
            <person name="Biondi T.C."/>
            <person name="Hanschen E.R."/>
            <person name="Kwon T."/>
            <person name="Eng W."/>
            <person name="Kruse C.P.S."/>
            <person name="Koehler S.I."/>
            <person name="Kunde Y."/>
            <person name="Gleasner C.D."/>
            <person name="You Mak K.T."/>
            <person name="Polle J."/>
            <person name="Hovde B.T."/>
            <person name="Starkenburg S.R."/>
        </authorList>
    </citation>
    <scope>NUCLEOTIDE SEQUENCE [LARGE SCALE GENOMIC DNA]</scope>
    <source>
        <strain evidence="2 3">DOE0152z</strain>
    </source>
</reference>
<dbReference type="Gene3D" id="1.20.58.1910">
    <property type="match status" value="1"/>
</dbReference>
<dbReference type="Proteomes" id="UP001244341">
    <property type="component" value="Chromosome 12b"/>
</dbReference>
<dbReference type="InterPro" id="IPR006674">
    <property type="entry name" value="HD_domain"/>
</dbReference>
<organism evidence="2 3">
    <name type="scientific">Tetradesmus obliquus</name>
    <name type="common">Green alga</name>
    <name type="synonym">Acutodesmus obliquus</name>
    <dbReference type="NCBI Taxonomy" id="3088"/>
    <lineage>
        <taxon>Eukaryota</taxon>
        <taxon>Viridiplantae</taxon>
        <taxon>Chlorophyta</taxon>
        <taxon>core chlorophytes</taxon>
        <taxon>Chlorophyceae</taxon>
        <taxon>CS clade</taxon>
        <taxon>Sphaeropleales</taxon>
        <taxon>Scenedesmaceae</taxon>
        <taxon>Tetradesmus</taxon>
    </lineage>
</organism>
<dbReference type="Gene3D" id="1.10.472.50">
    <property type="entry name" value="HD-domain/PDEase-like"/>
    <property type="match status" value="1"/>
</dbReference>
<protein>
    <recommendedName>
        <fullName evidence="1">HD/PDEase domain-containing protein</fullName>
    </recommendedName>
</protein>
<keyword evidence="3" id="KW-1185">Reference proteome</keyword>
<evidence type="ECO:0000313" key="2">
    <source>
        <dbReference type="EMBL" id="WIA20815.1"/>
    </source>
</evidence>
<accession>A0ABY8UHI7</accession>
<sequence>MALDDASLLKATEQHVQQILAGNDASHDYSHIERVRRTALHLAALEGLDARGQLVVQLGALLHDISDHKYGGSNEQAQAAIQEFLSSQGQPQDLIADVYAVVASVGFKEELASKHGNSSSSSSSSSLSKEAAVVQDADRLDAIGAIGIARCFTFGGAFKRVLHDPAVPPRLHLTKEQYMQQGHQATTFNHFAEKLLKIKDLMKTASGRQLAQQRHAFMEHYLQQFVAEWEGKA</sequence>
<dbReference type="PANTHER" id="PTHR33594:SF1">
    <property type="entry name" value="HD_PDEASE DOMAIN-CONTAINING PROTEIN"/>
    <property type="match status" value="1"/>
</dbReference>
<evidence type="ECO:0000313" key="3">
    <source>
        <dbReference type="Proteomes" id="UP001244341"/>
    </source>
</evidence>
<dbReference type="SUPFAM" id="SSF109604">
    <property type="entry name" value="HD-domain/PDEase-like"/>
    <property type="match status" value="1"/>
</dbReference>
<proteinExistence type="predicted"/>
<evidence type="ECO:0000259" key="1">
    <source>
        <dbReference type="SMART" id="SM00471"/>
    </source>
</evidence>
<feature type="domain" description="HD/PDEase" evidence="1">
    <location>
        <begin position="24"/>
        <end position="152"/>
    </location>
</feature>
<dbReference type="InterPro" id="IPR003607">
    <property type="entry name" value="HD/PDEase_dom"/>
</dbReference>
<dbReference type="CDD" id="cd00077">
    <property type="entry name" value="HDc"/>
    <property type="match status" value="1"/>
</dbReference>